<feature type="transmembrane region" description="Helical" evidence="5">
    <location>
        <begin position="306"/>
        <end position="328"/>
    </location>
</feature>
<comment type="similarity">
    <text evidence="3">Belongs to the methyl-accepting chemotaxis (MCP) protein family.</text>
</comment>
<dbReference type="PROSITE" id="PS50885">
    <property type="entry name" value="HAMP"/>
    <property type="match status" value="1"/>
</dbReference>
<dbReference type="SUPFAM" id="SSF58104">
    <property type="entry name" value="Methyl-accepting chemotaxis protein (MCP) signaling domain"/>
    <property type="match status" value="1"/>
</dbReference>
<evidence type="ECO:0000256" key="2">
    <source>
        <dbReference type="ARBA" id="ARBA00023224"/>
    </source>
</evidence>
<dbReference type="RefSeq" id="WP_168835293.1">
    <property type="nucleotide sequence ID" value="NZ_JABAIK010000003.1"/>
</dbReference>
<gene>
    <name evidence="8" type="ORF">HGP28_04725</name>
</gene>
<dbReference type="Pfam" id="PF00015">
    <property type="entry name" value="MCPsignal"/>
    <property type="match status" value="1"/>
</dbReference>
<evidence type="ECO:0000259" key="7">
    <source>
        <dbReference type="PROSITE" id="PS50885"/>
    </source>
</evidence>
<dbReference type="Proteomes" id="UP000535589">
    <property type="component" value="Unassembled WGS sequence"/>
</dbReference>
<feature type="transmembrane region" description="Helical" evidence="5">
    <location>
        <begin position="12"/>
        <end position="31"/>
    </location>
</feature>
<keyword evidence="5" id="KW-0472">Membrane</keyword>
<dbReference type="SMART" id="SM00283">
    <property type="entry name" value="MA"/>
    <property type="match status" value="1"/>
</dbReference>
<dbReference type="PROSITE" id="PS50111">
    <property type="entry name" value="CHEMOTAXIS_TRANSDUC_2"/>
    <property type="match status" value="1"/>
</dbReference>
<sequence length="659" mass="73261">MKLLKLSITQFVLCTFSLLLMIISAMVFYVLSQLNNTHYAMAVVTDNTFPLVVENNKLSQLFEKANDVINIGLSSQSVEETTASITQTEQLMADYHQRAEQFNSNQDLASSVNKIQTSALTILQRHIELIEEEQSLSERIAAFQVLSIRLSQLIGKELGSDLSSDQTLILDAINEDMQEMQLDAIAIFNTNDLSKIESALTANKDVAEYILADMDEYSQLEQDEQLRGNSELATLVAWLVGELTKPEGLLISYQTHLVKKQTQLNEKLWFDQSITQLSDQLKVMTDTNQHTAEQQLQSASSGLKTVITGAQILLPVLLLSFTLLGISFRRAINKPLKDIIGTLQTLASGNLTRFCQYKSHNEFGLIASQINQAIETQKQIIKSIVEKNTTMATISKDNHRQGANLLEQAESQTSRCQIIMQSLTEVNDGIHKISGRATDASEYVRNMTENVTDCVSITSVAYNQNKQLSAQFVTANQLMVQVSQSSQSIFEILEVIDDITKQTNLLALNAAIEAARAGENGRGFSVVADEVRKLALRTNASTEKIQELIHTLQSNINLATEQIQACNETMQTNTEKFISIQNKVDTVNQHVNSLLTLNEEISIAAHRQSESSEEVAINMALILEAAEKNYKANYEINKISDRLGSVTNEQINAVKGFVI</sequence>
<keyword evidence="5" id="KW-0812">Transmembrane</keyword>
<dbReference type="PANTHER" id="PTHR32089:SF112">
    <property type="entry name" value="LYSOZYME-LIKE PROTEIN-RELATED"/>
    <property type="match status" value="1"/>
</dbReference>
<evidence type="ECO:0000256" key="3">
    <source>
        <dbReference type="ARBA" id="ARBA00029447"/>
    </source>
</evidence>
<evidence type="ECO:0000259" key="6">
    <source>
        <dbReference type="PROSITE" id="PS50111"/>
    </source>
</evidence>
<keyword evidence="5" id="KW-1133">Transmembrane helix</keyword>
<reference evidence="8 9" key="1">
    <citation type="submission" date="2020-04" db="EMBL/GenBank/DDBJ databases">
        <title>Vibrio sp. SM6, a novel species isolated from seawater.</title>
        <authorList>
            <person name="Wang X."/>
        </authorList>
    </citation>
    <scope>NUCLEOTIDE SEQUENCE [LARGE SCALE GENOMIC DNA]</scope>
    <source>
        <strain evidence="8 9">SM6</strain>
    </source>
</reference>
<evidence type="ECO:0000256" key="5">
    <source>
        <dbReference type="SAM" id="Phobius"/>
    </source>
</evidence>
<protein>
    <submittedName>
        <fullName evidence="8">Methyl-accepting chemotaxis protein</fullName>
    </submittedName>
</protein>
<dbReference type="GO" id="GO:0016020">
    <property type="term" value="C:membrane"/>
    <property type="evidence" value="ECO:0007669"/>
    <property type="project" value="UniProtKB-SubCell"/>
</dbReference>
<dbReference type="InterPro" id="IPR003660">
    <property type="entry name" value="HAMP_dom"/>
</dbReference>
<name>A0A7X8TNV9_9VIBR</name>
<organism evidence="8 9">
    <name type="scientific">Vibrio agarilyticus</name>
    <dbReference type="NCBI Taxonomy" id="2726741"/>
    <lineage>
        <taxon>Bacteria</taxon>
        <taxon>Pseudomonadati</taxon>
        <taxon>Pseudomonadota</taxon>
        <taxon>Gammaproteobacteria</taxon>
        <taxon>Vibrionales</taxon>
        <taxon>Vibrionaceae</taxon>
        <taxon>Vibrio</taxon>
    </lineage>
</organism>
<dbReference type="EMBL" id="JABAIK010000003">
    <property type="protein sequence ID" value="NLS12198.1"/>
    <property type="molecule type" value="Genomic_DNA"/>
</dbReference>
<dbReference type="GO" id="GO:0006935">
    <property type="term" value="P:chemotaxis"/>
    <property type="evidence" value="ECO:0007669"/>
    <property type="project" value="UniProtKB-ARBA"/>
</dbReference>
<keyword evidence="2 4" id="KW-0807">Transducer</keyword>
<feature type="domain" description="HAMP" evidence="7">
    <location>
        <begin position="330"/>
        <end position="382"/>
    </location>
</feature>
<feature type="domain" description="Methyl-accepting transducer" evidence="6">
    <location>
        <begin position="387"/>
        <end position="623"/>
    </location>
</feature>
<dbReference type="AlphaFoldDB" id="A0A7X8TNV9"/>
<evidence type="ECO:0000256" key="4">
    <source>
        <dbReference type="PROSITE-ProRule" id="PRU00284"/>
    </source>
</evidence>
<proteinExistence type="inferred from homology"/>
<keyword evidence="9" id="KW-1185">Reference proteome</keyword>
<evidence type="ECO:0000313" key="9">
    <source>
        <dbReference type="Proteomes" id="UP000535589"/>
    </source>
</evidence>
<comment type="caution">
    <text evidence="8">The sequence shown here is derived from an EMBL/GenBank/DDBJ whole genome shotgun (WGS) entry which is preliminary data.</text>
</comment>
<dbReference type="InterPro" id="IPR004089">
    <property type="entry name" value="MCPsignal_dom"/>
</dbReference>
<comment type="subcellular location">
    <subcellularLocation>
        <location evidence="1">Membrane</location>
    </subcellularLocation>
</comment>
<dbReference type="PANTHER" id="PTHR32089">
    <property type="entry name" value="METHYL-ACCEPTING CHEMOTAXIS PROTEIN MCPB"/>
    <property type="match status" value="1"/>
</dbReference>
<accession>A0A7X8TNV9</accession>
<evidence type="ECO:0000256" key="1">
    <source>
        <dbReference type="ARBA" id="ARBA00004370"/>
    </source>
</evidence>
<dbReference type="Gene3D" id="1.10.287.950">
    <property type="entry name" value="Methyl-accepting chemotaxis protein"/>
    <property type="match status" value="1"/>
</dbReference>
<dbReference type="GO" id="GO:0007165">
    <property type="term" value="P:signal transduction"/>
    <property type="evidence" value="ECO:0007669"/>
    <property type="project" value="UniProtKB-KW"/>
</dbReference>
<evidence type="ECO:0000313" key="8">
    <source>
        <dbReference type="EMBL" id="NLS12198.1"/>
    </source>
</evidence>